<keyword evidence="1" id="KW-0732">Signal</keyword>
<dbReference type="InterPro" id="IPR016087">
    <property type="entry name" value="Chalcone_isomerase"/>
</dbReference>
<name>A0A9U5G4V1_9BURK</name>
<dbReference type="Proteomes" id="UP000675920">
    <property type="component" value="Unplaced"/>
</dbReference>
<feature type="signal peptide" evidence="1">
    <location>
        <begin position="1"/>
        <end position="19"/>
    </location>
</feature>
<feature type="domain" description="Chalcone isomerase" evidence="2">
    <location>
        <begin position="19"/>
        <end position="185"/>
    </location>
</feature>
<dbReference type="RefSeq" id="WP_034410092.1">
    <property type="nucleotide sequence ID" value="NZ_AXWS01000002.1"/>
</dbReference>
<feature type="chain" id="PRO_5040850338" evidence="1">
    <location>
        <begin position="20"/>
        <end position="189"/>
    </location>
</feature>
<keyword evidence="4" id="KW-0413">Isomerase</keyword>
<protein>
    <submittedName>
        <fullName evidence="4">Chalcone isomerase family protein</fullName>
    </submittedName>
</protein>
<dbReference type="PANTHER" id="PTHR47698">
    <property type="entry name" value="FATTY-ACID-BINDING PROTEIN 3, CHLOROPLASTIC"/>
    <property type="match status" value="1"/>
</dbReference>
<evidence type="ECO:0000313" key="4">
    <source>
        <dbReference type="RefSeq" id="WP_034410092.1"/>
    </source>
</evidence>
<keyword evidence="3" id="KW-1185">Reference proteome</keyword>
<evidence type="ECO:0000256" key="1">
    <source>
        <dbReference type="SAM" id="SignalP"/>
    </source>
</evidence>
<accession>A0A9U5G4V1</accession>
<dbReference type="PANTHER" id="PTHR47698:SF2">
    <property type="entry name" value="FATTY-ACID-BINDING PROTEIN 3, CHLOROPLASTIC"/>
    <property type="match status" value="1"/>
</dbReference>
<dbReference type="InterPro" id="IPR016088">
    <property type="entry name" value="Chalcone_isomerase_3-sand"/>
</dbReference>
<dbReference type="InterPro" id="IPR036298">
    <property type="entry name" value="Chalcone_isomerase_sf"/>
</dbReference>
<reference evidence="4" key="1">
    <citation type="submission" date="2025-08" db="UniProtKB">
        <authorList>
            <consortium name="RefSeq"/>
        </authorList>
    </citation>
    <scope>IDENTIFICATION</scope>
</reference>
<organism evidence="3 4">
    <name type="scientific">Derxia gummosa DSM 723</name>
    <dbReference type="NCBI Taxonomy" id="1121388"/>
    <lineage>
        <taxon>Bacteria</taxon>
        <taxon>Pseudomonadati</taxon>
        <taxon>Pseudomonadota</taxon>
        <taxon>Betaproteobacteria</taxon>
        <taxon>Burkholderiales</taxon>
        <taxon>Alcaligenaceae</taxon>
        <taxon>Derxia</taxon>
    </lineage>
</organism>
<evidence type="ECO:0000313" key="3">
    <source>
        <dbReference type="Proteomes" id="UP000675920"/>
    </source>
</evidence>
<dbReference type="AlphaFoldDB" id="A0A9U5G4V1"/>
<dbReference type="Pfam" id="PF16036">
    <property type="entry name" value="Chalcone_3"/>
    <property type="match status" value="1"/>
</dbReference>
<dbReference type="SUPFAM" id="SSF54626">
    <property type="entry name" value="Chalcone isomerase"/>
    <property type="match status" value="1"/>
</dbReference>
<sequence>MRLLLLAAAFALPPVSALAVDIAGARLPDSQQAEGRELALVGAGLRTRFMFKVYAAALYAVERPASAQAAIETTAPRRLVLHLLREVEADTLFGALHEGLRANTTEAQLPALAASEERLERIFRGIGRAREGDVIALDFGARGVAVAVNGEPRGEVADAAFARALLRVWLGEQPADAALKRALLGQPPG</sequence>
<dbReference type="GO" id="GO:0016872">
    <property type="term" value="F:intramolecular lyase activity"/>
    <property type="evidence" value="ECO:0007669"/>
    <property type="project" value="InterPro"/>
</dbReference>
<proteinExistence type="predicted"/>
<dbReference type="Gene3D" id="3.50.70.10">
    <property type="match status" value="1"/>
</dbReference>
<evidence type="ECO:0000259" key="2">
    <source>
        <dbReference type="Pfam" id="PF16036"/>
    </source>
</evidence>